<evidence type="ECO:0000313" key="1">
    <source>
        <dbReference type="EMBL" id="EYC00223.1"/>
    </source>
</evidence>
<accession>A0A016TC46</accession>
<keyword evidence="2" id="KW-1185">Reference proteome</keyword>
<sequence>MNNMHRTQERTWMVASFGIPYDAKADPLQEMKAFKAAMADAKANPDWRTARQIERHRWNPYSFEGG</sequence>
<dbReference type="Proteomes" id="UP000024635">
    <property type="component" value="Unassembled WGS sequence"/>
</dbReference>
<proteinExistence type="predicted"/>
<protein>
    <submittedName>
        <fullName evidence="1">Uncharacterized protein</fullName>
    </submittedName>
</protein>
<dbReference type="OrthoDB" id="268479at2759"/>
<dbReference type="AlphaFoldDB" id="A0A016TC46"/>
<dbReference type="STRING" id="53326.A0A016TC46"/>
<gene>
    <name evidence="1" type="primary">Acey_s0117.g679</name>
    <name evidence="1" type="ORF">Y032_0117g679</name>
</gene>
<comment type="caution">
    <text evidence="1">The sequence shown here is derived from an EMBL/GenBank/DDBJ whole genome shotgun (WGS) entry which is preliminary data.</text>
</comment>
<name>A0A016TC46_9BILA</name>
<organism evidence="1 2">
    <name type="scientific">Ancylostoma ceylanicum</name>
    <dbReference type="NCBI Taxonomy" id="53326"/>
    <lineage>
        <taxon>Eukaryota</taxon>
        <taxon>Metazoa</taxon>
        <taxon>Ecdysozoa</taxon>
        <taxon>Nematoda</taxon>
        <taxon>Chromadorea</taxon>
        <taxon>Rhabditida</taxon>
        <taxon>Rhabditina</taxon>
        <taxon>Rhabditomorpha</taxon>
        <taxon>Strongyloidea</taxon>
        <taxon>Ancylostomatidae</taxon>
        <taxon>Ancylostomatinae</taxon>
        <taxon>Ancylostoma</taxon>
    </lineage>
</organism>
<reference evidence="2" key="1">
    <citation type="journal article" date="2015" name="Nat. Genet.">
        <title>The genome and transcriptome of the zoonotic hookworm Ancylostoma ceylanicum identify infection-specific gene families.</title>
        <authorList>
            <person name="Schwarz E.M."/>
            <person name="Hu Y."/>
            <person name="Antoshechkin I."/>
            <person name="Miller M.M."/>
            <person name="Sternberg P.W."/>
            <person name="Aroian R.V."/>
        </authorList>
    </citation>
    <scope>NUCLEOTIDE SEQUENCE</scope>
    <source>
        <strain evidence="2">HY135</strain>
    </source>
</reference>
<dbReference type="EMBL" id="JARK01001453">
    <property type="protein sequence ID" value="EYC00223.1"/>
    <property type="molecule type" value="Genomic_DNA"/>
</dbReference>
<evidence type="ECO:0000313" key="2">
    <source>
        <dbReference type="Proteomes" id="UP000024635"/>
    </source>
</evidence>